<evidence type="ECO:0000313" key="2">
    <source>
        <dbReference type="EMBL" id="MBB5277694.1"/>
    </source>
</evidence>
<dbReference type="AlphaFoldDB" id="A0A7W8MEV8"/>
<dbReference type="GO" id="GO:0016747">
    <property type="term" value="F:acyltransferase activity, transferring groups other than amino-acyl groups"/>
    <property type="evidence" value="ECO:0007669"/>
    <property type="project" value="InterPro"/>
</dbReference>
<dbReference type="InterPro" id="IPR000182">
    <property type="entry name" value="GNAT_dom"/>
</dbReference>
<dbReference type="PANTHER" id="PTHR43792:SF16">
    <property type="entry name" value="N-ACETYLTRANSFERASE DOMAIN-CONTAINING PROTEIN"/>
    <property type="match status" value="1"/>
</dbReference>
<dbReference type="InterPro" id="IPR051531">
    <property type="entry name" value="N-acetyltransferase"/>
</dbReference>
<dbReference type="PROSITE" id="PS51186">
    <property type="entry name" value="GNAT"/>
    <property type="match status" value="1"/>
</dbReference>
<dbReference type="Pfam" id="PF13302">
    <property type="entry name" value="Acetyltransf_3"/>
    <property type="match status" value="1"/>
</dbReference>
<proteinExistence type="predicted"/>
<gene>
    <name evidence="2" type="ORF">HNR26_003775</name>
</gene>
<dbReference type="Gene3D" id="3.40.630.30">
    <property type="match status" value="1"/>
</dbReference>
<feature type="domain" description="N-acetyltransferase" evidence="1">
    <location>
        <begin position="21"/>
        <end position="184"/>
    </location>
</feature>
<dbReference type="EMBL" id="JACHGA010000010">
    <property type="protein sequence ID" value="MBB5277694.1"/>
    <property type="molecule type" value="Genomic_DNA"/>
</dbReference>
<sequence>MTVMKPEQRVHQAPQIVTARTLMRAHRPDDLDAMVALWADERVTRLISGRPSTRSETWSRLLRYIGHWQALGFGYWTVEDRETGRYMGEVGFADFKREIEPSLGSVPKAGWALTPEVHGKGIATEVMSAALDWTDCHFVEPETVCIIDPEHKASMHVARKLGYRSSHVAMFMDRPTQVMSRRGRGS</sequence>
<dbReference type="PANTHER" id="PTHR43792">
    <property type="entry name" value="GNAT FAMILY, PUTATIVE (AFU_ORTHOLOGUE AFUA_3G00765)-RELATED-RELATED"/>
    <property type="match status" value="1"/>
</dbReference>
<keyword evidence="2" id="KW-0808">Transferase</keyword>
<dbReference type="RefSeq" id="WP_246035123.1">
    <property type="nucleotide sequence ID" value="NZ_JACHGA010000010.1"/>
</dbReference>
<organism evidence="2 3">
    <name type="scientific">Rhizobium rosettiformans</name>
    <dbReference type="NCBI Taxonomy" id="1368430"/>
    <lineage>
        <taxon>Bacteria</taxon>
        <taxon>Pseudomonadati</taxon>
        <taxon>Pseudomonadota</taxon>
        <taxon>Alphaproteobacteria</taxon>
        <taxon>Hyphomicrobiales</taxon>
        <taxon>Rhizobiaceae</taxon>
        <taxon>Rhizobium/Agrobacterium group</taxon>
        <taxon>Rhizobium</taxon>
    </lineage>
</organism>
<evidence type="ECO:0000313" key="3">
    <source>
        <dbReference type="Proteomes" id="UP000550895"/>
    </source>
</evidence>
<accession>A0A7W8MEV8</accession>
<name>A0A7W8MEV8_9HYPH</name>
<comment type="caution">
    <text evidence="2">The sequence shown here is derived from an EMBL/GenBank/DDBJ whole genome shotgun (WGS) entry which is preliminary data.</text>
</comment>
<evidence type="ECO:0000259" key="1">
    <source>
        <dbReference type="PROSITE" id="PS51186"/>
    </source>
</evidence>
<keyword evidence="3" id="KW-1185">Reference proteome</keyword>
<protein>
    <submittedName>
        <fullName evidence="2">RimJ/RimL family protein N-acetyltransferase</fullName>
    </submittedName>
</protein>
<dbReference type="SUPFAM" id="SSF55729">
    <property type="entry name" value="Acyl-CoA N-acyltransferases (Nat)"/>
    <property type="match status" value="1"/>
</dbReference>
<reference evidence="2 3" key="1">
    <citation type="submission" date="2020-08" db="EMBL/GenBank/DDBJ databases">
        <title>Genomic Encyclopedia of Type Strains, Phase IV (KMG-IV): sequencing the most valuable type-strain genomes for metagenomic binning, comparative biology and taxonomic classification.</title>
        <authorList>
            <person name="Goeker M."/>
        </authorList>
    </citation>
    <scope>NUCLEOTIDE SEQUENCE [LARGE SCALE GENOMIC DNA]</scope>
    <source>
        <strain evidence="2 3">DSM 26376</strain>
    </source>
</reference>
<dbReference type="Proteomes" id="UP000550895">
    <property type="component" value="Unassembled WGS sequence"/>
</dbReference>
<dbReference type="InterPro" id="IPR016181">
    <property type="entry name" value="Acyl_CoA_acyltransferase"/>
</dbReference>